<dbReference type="EMBL" id="LDAU01000224">
    <property type="protein sequence ID" value="KRW98946.1"/>
    <property type="molecule type" value="Genomic_DNA"/>
</dbReference>
<feature type="compositionally biased region" description="Polar residues" evidence="11">
    <location>
        <begin position="335"/>
        <end position="365"/>
    </location>
</feature>
<keyword evidence="2" id="KW-0723">Serine/threonine-protein kinase</keyword>
<dbReference type="PROSITE" id="PS00107">
    <property type="entry name" value="PROTEIN_KINASE_ATP"/>
    <property type="match status" value="1"/>
</dbReference>
<dbReference type="PROSITE" id="PS00108">
    <property type="entry name" value="PROTEIN_KINASE_ST"/>
    <property type="match status" value="1"/>
</dbReference>
<evidence type="ECO:0000256" key="11">
    <source>
        <dbReference type="SAM" id="MobiDB-lite"/>
    </source>
</evidence>
<feature type="binding site" evidence="8">
    <location>
        <begin position="744"/>
        <end position="745"/>
    </location>
    <ligand>
        <name>ATP</name>
        <dbReference type="ChEBI" id="CHEBI:30616"/>
    </ligand>
</feature>
<evidence type="ECO:0000256" key="2">
    <source>
        <dbReference type="ARBA" id="ARBA00022527"/>
    </source>
</evidence>
<evidence type="ECO:0000256" key="6">
    <source>
        <dbReference type="ARBA" id="ARBA00022840"/>
    </source>
</evidence>
<feature type="region of interest" description="Disordered" evidence="11">
    <location>
        <begin position="575"/>
        <end position="602"/>
    </location>
</feature>
<dbReference type="InterPro" id="IPR011009">
    <property type="entry name" value="Kinase-like_dom_sf"/>
</dbReference>
<dbReference type="FunFam" id="3.30.200.20:FF:000003">
    <property type="entry name" value="Non-specific serine/threonine protein kinase"/>
    <property type="match status" value="1"/>
</dbReference>
<dbReference type="Gene3D" id="1.10.510.10">
    <property type="entry name" value="Transferase(Phosphotransferase) domain 1"/>
    <property type="match status" value="1"/>
</dbReference>
<accession>A0A0V0Q9S2</accession>
<evidence type="ECO:0000313" key="14">
    <source>
        <dbReference type="Proteomes" id="UP000054937"/>
    </source>
</evidence>
<dbReference type="InterPro" id="IPR008271">
    <property type="entry name" value="Ser/Thr_kinase_AS"/>
</dbReference>
<sequence>MYNFQINNTNPLQNKPEVDQYYNTSQNEILTNQYVTNPSKKQITLPQETNNHFKNPTDSYGQIIYTDQSYQQNRNQKDPKLQTLFQNLDKQINHTNINQLKLSVEQKQKRSQSVQRKNHSTQGNYAKQIQSHRGGAKTPFLPNKIISTPQKQNYNSYNKKEFKAKNFHDFTEQNQNQAINQIQNLGQITQQQHFNTNNSNQNNASIQNRILSQNSPVKSFKISNLQKTNDITTLHTKNSSVHSKDLYQMYKTENIYKNQNQKEKQQNQNISCNKNNLIQSNNQIHKNHNNSNFLSNLYTTNIQKQNSNLKSSQKQNYQQSHQKSSSHQKHRDSSTQKTRNSSNNFISQIRYNTPTNRRDSQNQQTIKDQISILKQKKSQKKNNSKNIIQNQLQQQQQQKTDLYYQYNPQQRHATIDINNIASLNNNYHLNHKHNTFNTNTFRRNTESQVSDIESRLNSSNNYQQQQQQQQQYQYQQQQQHQLNNNNSNVNNQQKYINININQNIQWNNSALKGQMQKMVTQKHQNKQQNPVSFLQNQNIKQKKQQNQNHQDIQTSANQNQKQNELNLLYKKILTTQNKQPKSKSADKLDQKTAPKDENKENNQIFKKQQVSMNRFNMSIKIGTGSYAVVKLGVDKETGQKIAVKIYNKESFKDPSKLKNVKREIQILSKLNHPNIIKLYHVIETENELNLVMEFIGLTSLFQYLKQNSQKRLSETQVRKIFAQIASGLNYLHQKNITHRDLKLENLLMSDVENDIKIIDFGFSIYTPNDRKLTSFCGTPSYMAPEIISKQEYLGPPVDIWCLGVLLYVLMCGQFPFKGKDEKELYQRITECQVNTPIHVPRGAANLINKILTTDVEKRPTAEDILNDSWIIGEYESEHFFSDQSED</sequence>
<dbReference type="OMA" id="PLETHME"/>
<evidence type="ECO:0000256" key="1">
    <source>
        <dbReference type="ARBA" id="ARBA00011245"/>
    </source>
</evidence>
<dbReference type="OrthoDB" id="449424at2759"/>
<dbReference type="PROSITE" id="PS50011">
    <property type="entry name" value="PROTEIN_KINASE_DOM"/>
    <property type="match status" value="1"/>
</dbReference>
<feature type="region of interest" description="Disordered" evidence="11">
    <location>
        <begin position="307"/>
        <end position="365"/>
    </location>
</feature>
<dbReference type="Pfam" id="PF00069">
    <property type="entry name" value="Pkinase"/>
    <property type="match status" value="1"/>
</dbReference>
<dbReference type="CDD" id="cd14003">
    <property type="entry name" value="STKc_AMPK-like"/>
    <property type="match status" value="1"/>
</dbReference>
<dbReference type="InterPro" id="IPR017441">
    <property type="entry name" value="Protein_kinase_ATP_BS"/>
</dbReference>
<feature type="binding site" evidence="8">
    <location>
        <position position="759"/>
    </location>
    <ligand>
        <name>ATP</name>
        <dbReference type="ChEBI" id="CHEBI:30616"/>
    </ligand>
</feature>
<dbReference type="InterPro" id="IPR000719">
    <property type="entry name" value="Prot_kinase_dom"/>
</dbReference>
<dbReference type="GO" id="GO:0004674">
    <property type="term" value="F:protein serine/threonine kinase activity"/>
    <property type="evidence" value="ECO:0007669"/>
    <property type="project" value="UniProtKB-KW"/>
</dbReference>
<feature type="cross-link" description="Glycyl lysine isopeptide (Lys-Gly) (interchain with G-Cter in SUMO2)" evidence="9">
    <location>
        <position position="742"/>
    </location>
</feature>
<dbReference type="AlphaFoldDB" id="A0A0V0Q9S2"/>
<feature type="compositionally biased region" description="Low complexity" evidence="11">
    <location>
        <begin position="457"/>
        <end position="489"/>
    </location>
</feature>
<evidence type="ECO:0000256" key="5">
    <source>
        <dbReference type="ARBA" id="ARBA00022777"/>
    </source>
</evidence>
<feature type="region of interest" description="Disordered" evidence="11">
    <location>
        <begin position="107"/>
        <end position="140"/>
    </location>
</feature>
<dbReference type="FunFam" id="1.10.510.10:FF:000571">
    <property type="entry name" value="Maternal embryonic leucine zipper kinase"/>
    <property type="match status" value="1"/>
</dbReference>
<feature type="active site" description="Proton acceptor" evidence="7">
    <location>
        <position position="740"/>
    </location>
</feature>
<evidence type="ECO:0000256" key="10">
    <source>
        <dbReference type="PROSITE-ProRule" id="PRU10141"/>
    </source>
</evidence>
<keyword evidence="3" id="KW-0808">Transferase</keyword>
<feature type="compositionally biased region" description="Polar residues" evidence="11">
    <location>
        <begin position="120"/>
        <end position="131"/>
    </location>
</feature>
<dbReference type="InParanoid" id="A0A0V0Q9S2"/>
<keyword evidence="5 13" id="KW-0418">Kinase</keyword>
<feature type="region of interest" description="Disordered" evidence="11">
    <location>
        <begin position="539"/>
        <end position="561"/>
    </location>
</feature>
<gene>
    <name evidence="13" type="ORF">PPERSA_00773</name>
</gene>
<evidence type="ECO:0000313" key="13">
    <source>
        <dbReference type="EMBL" id="KRW98946.1"/>
    </source>
</evidence>
<dbReference type="GO" id="GO:0005524">
    <property type="term" value="F:ATP binding"/>
    <property type="evidence" value="ECO:0007669"/>
    <property type="project" value="UniProtKB-UniRule"/>
</dbReference>
<evidence type="ECO:0000256" key="8">
    <source>
        <dbReference type="PIRSR" id="PIRSR630616-2"/>
    </source>
</evidence>
<evidence type="ECO:0000256" key="7">
    <source>
        <dbReference type="PIRSR" id="PIRSR630616-1"/>
    </source>
</evidence>
<keyword evidence="4 8" id="KW-0547">Nucleotide-binding</keyword>
<evidence type="ECO:0000256" key="9">
    <source>
        <dbReference type="PIRSR" id="PIRSR630616-3"/>
    </source>
</evidence>
<dbReference type="SUPFAM" id="SSF56112">
    <property type="entry name" value="Protein kinase-like (PK-like)"/>
    <property type="match status" value="1"/>
</dbReference>
<comment type="caution">
    <text evidence="13">The sequence shown here is derived from an EMBL/GenBank/DDBJ whole genome shotgun (WGS) entry which is preliminary data.</text>
</comment>
<feature type="binding site" evidence="8 10">
    <location>
        <position position="644"/>
    </location>
    <ligand>
        <name>ATP</name>
        <dbReference type="ChEBI" id="CHEBI:30616"/>
    </ligand>
</feature>
<dbReference type="SMART" id="SM00220">
    <property type="entry name" value="S_TKc"/>
    <property type="match status" value="1"/>
</dbReference>
<feature type="region of interest" description="Disordered" evidence="11">
    <location>
        <begin position="434"/>
        <end position="489"/>
    </location>
</feature>
<feature type="compositionally biased region" description="Low complexity" evidence="11">
    <location>
        <begin position="307"/>
        <end position="323"/>
    </location>
</feature>
<organism evidence="13 14">
    <name type="scientific">Pseudocohnilembus persalinus</name>
    <name type="common">Ciliate</name>
    <dbReference type="NCBI Taxonomy" id="266149"/>
    <lineage>
        <taxon>Eukaryota</taxon>
        <taxon>Sar</taxon>
        <taxon>Alveolata</taxon>
        <taxon>Ciliophora</taxon>
        <taxon>Intramacronucleata</taxon>
        <taxon>Oligohymenophorea</taxon>
        <taxon>Scuticociliatia</taxon>
        <taxon>Philasterida</taxon>
        <taxon>Pseudocohnilembidae</taxon>
        <taxon>Pseudocohnilembus</taxon>
    </lineage>
</organism>
<comment type="subunit">
    <text evidence="1">Monomer.</text>
</comment>
<proteinExistence type="predicted"/>
<keyword evidence="6 8" id="KW-0067">ATP-binding</keyword>
<dbReference type="Proteomes" id="UP000054937">
    <property type="component" value="Unassembled WGS sequence"/>
</dbReference>
<protein>
    <submittedName>
        <fullName evidence="13">Protein kinase-like domain</fullName>
    </submittedName>
</protein>
<reference evidence="13 14" key="1">
    <citation type="journal article" date="2015" name="Sci. Rep.">
        <title>Genome of the facultative scuticociliatosis pathogen Pseudocohnilembus persalinus provides insight into its virulence through horizontal gene transfer.</title>
        <authorList>
            <person name="Xiong J."/>
            <person name="Wang G."/>
            <person name="Cheng J."/>
            <person name="Tian M."/>
            <person name="Pan X."/>
            <person name="Warren A."/>
            <person name="Jiang C."/>
            <person name="Yuan D."/>
            <person name="Miao W."/>
        </authorList>
    </citation>
    <scope>NUCLEOTIDE SEQUENCE [LARGE SCALE GENOMIC DNA]</scope>
    <source>
        <strain evidence="13">36N120E</strain>
    </source>
</reference>
<evidence type="ECO:0000256" key="3">
    <source>
        <dbReference type="ARBA" id="ARBA00022679"/>
    </source>
</evidence>
<evidence type="ECO:0000256" key="4">
    <source>
        <dbReference type="ARBA" id="ARBA00022741"/>
    </source>
</evidence>
<dbReference type="InterPro" id="IPR030616">
    <property type="entry name" value="Aur-like"/>
</dbReference>
<evidence type="ECO:0000259" key="12">
    <source>
        <dbReference type="PROSITE" id="PS50011"/>
    </source>
</evidence>
<dbReference type="PANTHER" id="PTHR24350">
    <property type="entry name" value="SERINE/THREONINE-PROTEIN KINASE IAL-RELATED"/>
    <property type="match status" value="1"/>
</dbReference>
<feature type="compositionally biased region" description="Basic and acidic residues" evidence="11">
    <location>
        <begin position="583"/>
        <end position="600"/>
    </location>
</feature>
<name>A0A0V0Q9S2_PSEPJ</name>
<feature type="domain" description="Protein kinase" evidence="12">
    <location>
        <begin position="615"/>
        <end position="870"/>
    </location>
</feature>
<keyword evidence="14" id="KW-1185">Reference proteome</keyword>